<reference evidence="4" key="1">
    <citation type="submission" date="2016-10" db="EMBL/GenBank/DDBJ databases">
        <authorList>
            <person name="Varghese N."/>
            <person name="Submissions S."/>
        </authorList>
    </citation>
    <scope>NUCLEOTIDE SEQUENCE [LARGE SCALE GENOMIC DNA]</scope>
    <source>
        <strain evidence="4">DSM 23422</strain>
    </source>
</reference>
<feature type="compositionally biased region" description="Basic and acidic residues" evidence="2">
    <location>
        <begin position="375"/>
        <end position="389"/>
    </location>
</feature>
<keyword evidence="4" id="KW-1185">Reference proteome</keyword>
<dbReference type="STRING" id="394264.SAMN04488040_0246"/>
<dbReference type="GO" id="GO:0015074">
    <property type="term" value="P:DNA integration"/>
    <property type="evidence" value="ECO:0007669"/>
    <property type="project" value="InterPro"/>
</dbReference>
<dbReference type="Gene3D" id="1.10.443.10">
    <property type="entry name" value="Intergrase catalytic core"/>
    <property type="match status" value="1"/>
</dbReference>
<organism evidence="3 4">
    <name type="scientific">Sulfitobacter marinus</name>
    <dbReference type="NCBI Taxonomy" id="394264"/>
    <lineage>
        <taxon>Bacteria</taxon>
        <taxon>Pseudomonadati</taxon>
        <taxon>Pseudomonadota</taxon>
        <taxon>Alphaproteobacteria</taxon>
        <taxon>Rhodobacterales</taxon>
        <taxon>Roseobacteraceae</taxon>
        <taxon>Sulfitobacter</taxon>
    </lineage>
</organism>
<dbReference type="SUPFAM" id="SSF56349">
    <property type="entry name" value="DNA breaking-rejoining enzymes"/>
    <property type="match status" value="1"/>
</dbReference>
<dbReference type="GO" id="GO:0003677">
    <property type="term" value="F:DNA binding"/>
    <property type="evidence" value="ECO:0007669"/>
    <property type="project" value="InterPro"/>
</dbReference>
<dbReference type="RefSeq" id="WP_093914538.1">
    <property type="nucleotide sequence ID" value="NZ_FPAJ01000001.1"/>
</dbReference>
<proteinExistence type="predicted"/>
<feature type="region of interest" description="Disordered" evidence="2">
    <location>
        <begin position="307"/>
        <end position="327"/>
    </location>
</feature>
<evidence type="ECO:0000313" key="3">
    <source>
        <dbReference type="EMBL" id="SFS41449.1"/>
    </source>
</evidence>
<name>A0A1I6PMN1_9RHOB</name>
<dbReference type="OrthoDB" id="7510934at2"/>
<dbReference type="Proteomes" id="UP000199239">
    <property type="component" value="Unassembled WGS sequence"/>
</dbReference>
<dbReference type="EMBL" id="FPAJ01000001">
    <property type="protein sequence ID" value="SFS41449.1"/>
    <property type="molecule type" value="Genomic_DNA"/>
</dbReference>
<evidence type="ECO:0008006" key="5">
    <source>
        <dbReference type="Google" id="ProtNLM"/>
    </source>
</evidence>
<dbReference type="GO" id="GO:0006310">
    <property type="term" value="P:DNA recombination"/>
    <property type="evidence" value="ECO:0007669"/>
    <property type="project" value="UniProtKB-KW"/>
</dbReference>
<feature type="region of interest" description="Disordered" evidence="2">
    <location>
        <begin position="375"/>
        <end position="398"/>
    </location>
</feature>
<keyword evidence="1" id="KW-0233">DNA recombination</keyword>
<evidence type="ECO:0000256" key="1">
    <source>
        <dbReference type="ARBA" id="ARBA00023172"/>
    </source>
</evidence>
<dbReference type="InterPro" id="IPR011010">
    <property type="entry name" value="DNA_brk_join_enz"/>
</dbReference>
<gene>
    <name evidence="3" type="ORF">SAMN04488040_0246</name>
</gene>
<accession>A0A1I6PMN1</accession>
<evidence type="ECO:0000256" key="2">
    <source>
        <dbReference type="SAM" id="MobiDB-lite"/>
    </source>
</evidence>
<evidence type="ECO:0000313" key="4">
    <source>
        <dbReference type="Proteomes" id="UP000199239"/>
    </source>
</evidence>
<dbReference type="InterPro" id="IPR013762">
    <property type="entry name" value="Integrase-like_cat_sf"/>
</dbReference>
<dbReference type="AlphaFoldDB" id="A0A1I6PMN1"/>
<protein>
    <recommendedName>
        <fullName evidence="5">Phage integrase family protein</fullName>
    </recommendedName>
</protein>
<feature type="compositionally biased region" description="Basic residues" evidence="2">
    <location>
        <begin position="308"/>
        <end position="326"/>
    </location>
</feature>
<sequence length="398" mass="44647">MRVWTEYPGLLEEFTPAGNPRWRVRVEGDKSRRITIPVGPSNPAFKDHYEAARLGIKLEAQIPAKVARGTFDELCERFNAAMVDMVMAGVLNEDTRTGRQRGLRQAADVKMRGRRMGELNADFPKKAFVHILDSFGSHTGAAETCLKAMKAAYRWGESRGFPEKSEVFVVSSPHKGRGGAIAWTEEEEKKFLETHGSGTMARRWFYLTKNMAGRIGDTFDIGPESIKLKQGRAFLGWQPKKNGSKYVEVPLMKELAEELELGVHEDAFLLTEFGRPFASKNSLGNKISKWVVQAGFYKSIEVVDNKTGKKRTEKRATRSQHGVRKATGHEMALSGANVYEIAARLSHSDFKSSAPYVQGVDRARLVESGFDRVERARQERSVPRHENRGTPEVSDANE</sequence>